<dbReference type="Proteomes" id="UP001283361">
    <property type="component" value="Unassembled WGS sequence"/>
</dbReference>
<proteinExistence type="predicted"/>
<evidence type="ECO:0000313" key="2">
    <source>
        <dbReference type="Proteomes" id="UP001283361"/>
    </source>
</evidence>
<evidence type="ECO:0000313" key="1">
    <source>
        <dbReference type="EMBL" id="KAK3800575.1"/>
    </source>
</evidence>
<organism evidence="1 2">
    <name type="scientific">Elysia crispata</name>
    <name type="common">lettuce slug</name>
    <dbReference type="NCBI Taxonomy" id="231223"/>
    <lineage>
        <taxon>Eukaryota</taxon>
        <taxon>Metazoa</taxon>
        <taxon>Spiralia</taxon>
        <taxon>Lophotrochozoa</taxon>
        <taxon>Mollusca</taxon>
        <taxon>Gastropoda</taxon>
        <taxon>Heterobranchia</taxon>
        <taxon>Euthyneura</taxon>
        <taxon>Panpulmonata</taxon>
        <taxon>Sacoglossa</taxon>
        <taxon>Placobranchoidea</taxon>
        <taxon>Plakobranchidae</taxon>
        <taxon>Elysia</taxon>
    </lineage>
</organism>
<protein>
    <submittedName>
        <fullName evidence="1">Uncharacterized protein</fullName>
    </submittedName>
</protein>
<keyword evidence="2" id="KW-1185">Reference proteome</keyword>
<comment type="caution">
    <text evidence="1">The sequence shown here is derived from an EMBL/GenBank/DDBJ whole genome shotgun (WGS) entry which is preliminary data.</text>
</comment>
<name>A0AAE1B7D6_9GAST</name>
<dbReference type="AlphaFoldDB" id="A0AAE1B7D6"/>
<gene>
    <name evidence="1" type="ORF">RRG08_064113</name>
</gene>
<sequence>MVSASVQEVDASMIRAKLSAVGCPISSSASYSATGNACLYESSSSSTSLSPQFDAPRLAPDCPRLVFLSPGLIVRNFLSSPDIGSFIDRKPLHWVCLVDRTLKYCSEGLRNSVFC</sequence>
<reference evidence="1" key="1">
    <citation type="journal article" date="2023" name="G3 (Bethesda)">
        <title>A reference genome for the long-term kleptoplast-retaining sea slug Elysia crispata morphotype clarki.</title>
        <authorList>
            <person name="Eastman K.E."/>
            <person name="Pendleton A.L."/>
            <person name="Shaikh M.A."/>
            <person name="Suttiyut T."/>
            <person name="Ogas R."/>
            <person name="Tomko P."/>
            <person name="Gavelis G."/>
            <person name="Widhalm J.R."/>
            <person name="Wisecaver J.H."/>
        </authorList>
    </citation>
    <scope>NUCLEOTIDE SEQUENCE</scope>
    <source>
        <strain evidence="1">ECLA1</strain>
    </source>
</reference>
<dbReference type="EMBL" id="JAWDGP010000438">
    <property type="protein sequence ID" value="KAK3800575.1"/>
    <property type="molecule type" value="Genomic_DNA"/>
</dbReference>
<accession>A0AAE1B7D6</accession>